<dbReference type="AlphaFoldDB" id="A0A835CHJ6"/>
<accession>A0A835CHJ6</accession>
<comment type="caution">
    <text evidence="1">The sequence shown here is derived from an EMBL/GenBank/DDBJ whole genome shotgun (WGS) entry which is preliminary data.</text>
</comment>
<reference evidence="1" key="1">
    <citation type="submission" date="2020-09" db="EMBL/GenBank/DDBJ databases">
        <title>Genome-Enabled Discovery of Anthraquinone Biosynthesis in Senna tora.</title>
        <authorList>
            <person name="Kang S.-H."/>
            <person name="Pandey R.P."/>
            <person name="Lee C.-M."/>
            <person name="Sim J.-S."/>
            <person name="Jeong J.-T."/>
            <person name="Choi B.-S."/>
            <person name="Jung M."/>
            <person name="Ginzburg D."/>
            <person name="Zhao K."/>
            <person name="Won S.Y."/>
            <person name="Oh T.-J."/>
            <person name="Yu Y."/>
            <person name="Kim N.-H."/>
            <person name="Lee O.R."/>
            <person name="Lee T.-H."/>
            <person name="Bashyal P."/>
            <person name="Kim T.-S."/>
            <person name="Lee W.-H."/>
            <person name="Kawkins C."/>
            <person name="Kim C.-K."/>
            <person name="Kim J.S."/>
            <person name="Ahn B.O."/>
            <person name="Rhee S.Y."/>
            <person name="Sohng J.K."/>
        </authorList>
    </citation>
    <scope>NUCLEOTIDE SEQUENCE</scope>
    <source>
        <tissue evidence="1">Leaf</tissue>
    </source>
</reference>
<proteinExistence type="predicted"/>
<keyword evidence="2" id="KW-1185">Reference proteome</keyword>
<sequence>MGDFIATLQQGLSTATHSGGNDAGRTRRLLNLLVRSPSDTKRNWSTYSFIHSMKRNKINPKRAEDLVFVHTNLRLLSRQSSKYNEGETRMWDIGGDRAEPFDGAGTLEVSSLSLDEPELEAVIFILWIGE</sequence>
<dbReference type="EMBL" id="JAAIUW010000002">
    <property type="protein sequence ID" value="KAF7842519.1"/>
    <property type="molecule type" value="Genomic_DNA"/>
</dbReference>
<dbReference type="OrthoDB" id="2017576at2759"/>
<protein>
    <submittedName>
        <fullName evidence="1">Dimer_Tnp_hAT domain-containing protein</fullName>
    </submittedName>
</protein>
<evidence type="ECO:0000313" key="1">
    <source>
        <dbReference type="EMBL" id="KAF7842519.1"/>
    </source>
</evidence>
<gene>
    <name evidence="1" type="ORF">G2W53_004817</name>
</gene>
<dbReference type="Proteomes" id="UP000634136">
    <property type="component" value="Unassembled WGS sequence"/>
</dbReference>
<organism evidence="1 2">
    <name type="scientific">Senna tora</name>
    <dbReference type="NCBI Taxonomy" id="362788"/>
    <lineage>
        <taxon>Eukaryota</taxon>
        <taxon>Viridiplantae</taxon>
        <taxon>Streptophyta</taxon>
        <taxon>Embryophyta</taxon>
        <taxon>Tracheophyta</taxon>
        <taxon>Spermatophyta</taxon>
        <taxon>Magnoliopsida</taxon>
        <taxon>eudicotyledons</taxon>
        <taxon>Gunneridae</taxon>
        <taxon>Pentapetalae</taxon>
        <taxon>rosids</taxon>
        <taxon>fabids</taxon>
        <taxon>Fabales</taxon>
        <taxon>Fabaceae</taxon>
        <taxon>Caesalpinioideae</taxon>
        <taxon>Cassia clade</taxon>
        <taxon>Senna</taxon>
    </lineage>
</organism>
<name>A0A835CHJ6_9FABA</name>
<evidence type="ECO:0000313" key="2">
    <source>
        <dbReference type="Proteomes" id="UP000634136"/>
    </source>
</evidence>